<proteinExistence type="predicted"/>
<name>A0A0N6YPT5_9CAUD</name>
<protein>
    <submittedName>
        <fullName evidence="1">Maturation/adhesion domain protein</fullName>
    </submittedName>
</protein>
<evidence type="ECO:0000313" key="1">
    <source>
        <dbReference type="EMBL" id="AIM51285.1"/>
    </source>
</evidence>
<dbReference type="Proteomes" id="UP000224241">
    <property type="component" value="Segment"/>
</dbReference>
<organism evidence="1 2">
    <name type="scientific">Dickeya phage phiD3</name>
    <dbReference type="NCBI Taxonomy" id="1542131"/>
    <lineage>
        <taxon>Viruses</taxon>
        <taxon>Duplodnaviria</taxon>
        <taxon>Heunggongvirae</taxon>
        <taxon>Uroviricota</taxon>
        <taxon>Caudoviricetes</taxon>
        <taxon>Pantevenvirales</taxon>
        <taxon>Ackermannviridae</taxon>
        <taxon>Aglimvirinae</taxon>
        <taxon>Limestonevirus</taxon>
        <taxon>Limestonevirus limestone</taxon>
    </lineage>
</organism>
<gene>
    <name evidence="1" type="ORF">HQ80_0156</name>
</gene>
<accession>A0A0N6YPT5</accession>
<dbReference type="EMBL" id="KM209228">
    <property type="protein sequence ID" value="AIM51285.1"/>
    <property type="molecule type" value="Genomic_DNA"/>
</dbReference>
<reference evidence="1 2" key="1">
    <citation type="journal article" date="2015" name="Stand. Genomic Sci.">
        <title>The complete genome, structural proteome, comparative genomics and phylogenetic analysis of a broad host lytic bacteriophage ?D3 infecting pectinolytic Dickeya spp.</title>
        <authorList>
            <person name="Czajkowski R."/>
            <person name="Ozymko Z."/>
            <person name="Siwinska J."/>
            <person name="Ossowicki A."/>
            <person name="de Jager V."/>
            <person name="Narajczyk M."/>
            <person name="Lojkowska E."/>
        </authorList>
    </citation>
    <scope>NUCLEOTIDE SEQUENCE [LARGE SCALE GENOMIC DNA]</scope>
</reference>
<evidence type="ECO:0000313" key="2">
    <source>
        <dbReference type="Proteomes" id="UP000224241"/>
    </source>
</evidence>
<sequence>MSRNIESIFGAVVTAPHQIPFTYTATGGEESISLPFFPLTGFVTINGGVQVPVNNYEIDGNSIHLDHALGNGDVVYCLFDKIISPEDQTVGVFEPADASGLSATLTTIGAQKYIRDGNTVTVWLNVLYPTTSDTRLAVISGLPSIGLPEITYSGICPVLNDSIIGLAVVKGGENLIRFLTQTGTDVTNADISGKNIALVLRYAV</sequence>